<dbReference type="eggNOG" id="KOG4267">
    <property type="taxonomic scope" value="Eukaryota"/>
</dbReference>
<dbReference type="Pfam" id="PF03647">
    <property type="entry name" value="Tmemb_14"/>
    <property type="match status" value="1"/>
</dbReference>
<dbReference type="GO" id="GO:0031966">
    <property type="term" value="C:mitochondrial membrane"/>
    <property type="evidence" value="ECO:0007669"/>
    <property type="project" value="TreeGrafter"/>
</dbReference>
<dbReference type="InParanoid" id="A0A212FJH8"/>
<evidence type="ECO:0000256" key="4">
    <source>
        <dbReference type="ARBA" id="ARBA00022989"/>
    </source>
</evidence>
<dbReference type="FunCoup" id="A0A212FJH8">
    <property type="interactions" value="606"/>
</dbReference>
<dbReference type="Proteomes" id="UP000007151">
    <property type="component" value="Unassembled WGS sequence"/>
</dbReference>
<accession>A0A212FJH8</accession>
<proteinExistence type="inferred from homology"/>
<feature type="transmembrane region" description="Helical" evidence="6">
    <location>
        <begin position="35"/>
        <end position="59"/>
    </location>
</feature>
<dbReference type="PANTHER" id="PTHR12668:SF43">
    <property type="entry name" value="TRANSMEMBRANE PROTEIN 14 HOMOLOG"/>
    <property type="match status" value="1"/>
</dbReference>
<feature type="transmembrane region" description="Helical" evidence="6">
    <location>
        <begin position="71"/>
        <end position="89"/>
    </location>
</feature>
<keyword evidence="4 6" id="KW-1133">Transmembrane helix</keyword>
<evidence type="ECO:0000313" key="8">
    <source>
        <dbReference type="Proteomes" id="UP000007151"/>
    </source>
</evidence>
<protein>
    <submittedName>
        <fullName evidence="7">Transmembrane protein 14C</fullName>
    </submittedName>
</protein>
<evidence type="ECO:0000256" key="2">
    <source>
        <dbReference type="ARBA" id="ARBA00007590"/>
    </source>
</evidence>
<evidence type="ECO:0000256" key="1">
    <source>
        <dbReference type="ARBA" id="ARBA00004370"/>
    </source>
</evidence>
<dbReference type="AlphaFoldDB" id="A0A212FJH8"/>
<dbReference type="STRING" id="278856.A0A212FJH8"/>
<dbReference type="InterPro" id="IPR005349">
    <property type="entry name" value="TMEM14"/>
</dbReference>
<dbReference type="PANTHER" id="PTHR12668">
    <property type="entry name" value="TRANSMEMBRANE PROTEIN 14, 15"/>
    <property type="match status" value="1"/>
</dbReference>
<dbReference type="KEGG" id="dpl:KGM_213473"/>
<dbReference type="GO" id="GO:0070453">
    <property type="term" value="P:regulation of heme biosynthetic process"/>
    <property type="evidence" value="ECO:0007669"/>
    <property type="project" value="TreeGrafter"/>
</dbReference>
<keyword evidence="3 6" id="KW-0812">Transmembrane</keyword>
<evidence type="ECO:0000256" key="3">
    <source>
        <dbReference type="ARBA" id="ARBA00022692"/>
    </source>
</evidence>
<reference evidence="7 8" key="1">
    <citation type="journal article" date="2011" name="Cell">
        <title>The monarch butterfly genome yields insights into long-distance migration.</title>
        <authorList>
            <person name="Zhan S."/>
            <person name="Merlin C."/>
            <person name="Boore J.L."/>
            <person name="Reppert S.M."/>
        </authorList>
    </citation>
    <scope>NUCLEOTIDE SEQUENCE [LARGE SCALE GENOMIC DNA]</scope>
    <source>
        <strain evidence="7">F-2</strain>
    </source>
</reference>
<comment type="caution">
    <text evidence="7">The sequence shown here is derived from an EMBL/GenBank/DDBJ whole genome shotgun (WGS) entry which is preliminary data.</text>
</comment>
<evidence type="ECO:0000256" key="6">
    <source>
        <dbReference type="SAM" id="Phobius"/>
    </source>
</evidence>
<comment type="similarity">
    <text evidence="2">Belongs to the TMEM14 family.</text>
</comment>
<evidence type="ECO:0000256" key="5">
    <source>
        <dbReference type="ARBA" id="ARBA00023136"/>
    </source>
</evidence>
<keyword evidence="8" id="KW-1185">Reference proteome</keyword>
<dbReference type="InterPro" id="IPR044890">
    <property type="entry name" value="TMEM14_sf"/>
</dbReference>
<organism evidence="7 8">
    <name type="scientific">Danaus plexippus plexippus</name>
    <dbReference type="NCBI Taxonomy" id="278856"/>
    <lineage>
        <taxon>Eukaryota</taxon>
        <taxon>Metazoa</taxon>
        <taxon>Ecdysozoa</taxon>
        <taxon>Arthropoda</taxon>
        <taxon>Hexapoda</taxon>
        <taxon>Insecta</taxon>
        <taxon>Pterygota</taxon>
        <taxon>Neoptera</taxon>
        <taxon>Endopterygota</taxon>
        <taxon>Lepidoptera</taxon>
        <taxon>Glossata</taxon>
        <taxon>Ditrysia</taxon>
        <taxon>Papilionoidea</taxon>
        <taxon>Nymphalidae</taxon>
        <taxon>Danainae</taxon>
        <taxon>Danaini</taxon>
        <taxon>Danaina</taxon>
        <taxon>Danaus</taxon>
        <taxon>Danaus</taxon>
    </lineage>
</organism>
<dbReference type="Gene3D" id="1.10.10.1740">
    <property type="entry name" value="Transmembrane protein 14-like"/>
    <property type="match status" value="2"/>
</dbReference>
<dbReference type="EMBL" id="AGBW02008264">
    <property type="protein sequence ID" value="OWR53898.1"/>
    <property type="molecule type" value="Genomic_DNA"/>
</dbReference>
<sequence>MGVDILGFAYAATVAAGGIMGYAKAGSIPSLGAGIIFGSILGSIPSLGAGIIFGSILGIGAYQLSQDPSNYSLMLGTTASLGGLMGYRYYNSRKFMPAGLMAAMSAGMLVKLLIKNVNAHPLSVKNN</sequence>
<evidence type="ECO:0000313" key="7">
    <source>
        <dbReference type="EMBL" id="OWR53898.1"/>
    </source>
</evidence>
<keyword evidence="5 6" id="KW-0472">Membrane</keyword>
<name>A0A212FJH8_DANPL</name>
<gene>
    <name evidence="7" type="ORF">KGM_213473</name>
</gene>
<comment type="subcellular location">
    <subcellularLocation>
        <location evidence="1">Membrane</location>
    </subcellularLocation>
</comment>